<reference evidence="1 2" key="1">
    <citation type="submission" date="2018-10" db="EMBL/GenBank/DDBJ databases">
        <authorList>
            <person name="Ekblom R."/>
            <person name="Jareborg N."/>
        </authorList>
    </citation>
    <scope>NUCLEOTIDE SEQUENCE [LARGE SCALE GENOMIC DNA]</scope>
    <source>
        <tissue evidence="1">Muscle</tissue>
    </source>
</reference>
<evidence type="ECO:0000313" key="1">
    <source>
        <dbReference type="EMBL" id="VCX32288.1"/>
    </source>
</evidence>
<keyword evidence="2" id="KW-1185">Reference proteome</keyword>
<evidence type="ECO:0000313" key="2">
    <source>
        <dbReference type="Proteomes" id="UP000269945"/>
    </source>
</evidence>
<dbReference type="AlphaFoldDB" id="A0A9X9M3Z4"/>
<name>A0A9X9M3Z4_GULGU</name>
<sequence>MQISAAIKNLSNDQKHRTILTETTSSRVPVILITL</sequence>
<accession>A0A9X9M3Z4</accession>
<proteinExistence type="predicted"/>
<dbReference type="EMBL" id="CYRY02042195">
    <property type="protein sequence ID" value="VCX32288.1"/>
    <property type="molecule type" value="Genomic_DNA"/>
</dbReference>
<comment type="caution">
    <text evidence="1">The sequence shown here is derived from an EMBL/GenBank/DDBJ whole genome shotgun (WGS) entry which is preliminary data.</text>
</comment>
<gene>
    <name evidence="1" type="ORF">BN2614_LOCUS1</name>
</gene>
<organism evidence="1 2">
    <name type="scientific">Gulo gulo</name>
    <name type="common">Wolverine</name>
    <name type="synonym">Gluton</name>
    <dbReference type="NCBI Taxonomy" id="48420"/>
    <lineage>
        <taxon>Eukaryota</taxon>
        <taxon>Metazoa</taxon>
        <taxon>Chordata</taxon>
        <taxon>Craniata</taxon>
        <taxon>Vertebrata</taxon>
        <taxon>Euteleostomi</taxon>
        <taxon>Mammalia</taxon>
        <taxon>Eutheria</taxon>
        <taxon>Laurasiatheria</taxon>
        <taxon>Carnivora</taxon>
        <taxon>Caniformia</taxon>
        <taxon>Musteloidea</taxon>
        <taxon>Mustelidae</taxon>
        <taxon>Guloninae</taxon>
        <taxon>Gulo</taxon>
    </lineage>
</organism>
<dbReference type="Proteomes" id="UP000269945">
    <property type="component" value="Unassembled WGS sequence"/>
</dbReference>
<protein>
    <submittedName>
        <fullName evidence="1">Uncharacterized protein</fullName>
    </submittedName>
</protein>